<evidence type="ECO:0000313" key="3">
    <source>
        <dbReference type="EMBL" id="CAF1368624.1"/>
    </source>
</evidence>
<comment type="caution">
    <text evidence="3">The sequence shown here is derived from an EMBL/GenBank/DDBJ whole genome shotgun (WGS) entry which is preliminary data.</text>
</comment>
<evidence type="ECO:0000313" key="2">
    <source>
        <dbReference type="EMBL" id="CAF1110736.1"/>
    </source>
</evidence>
<reference evidence="3" key="1">
    <citation type="submission" date="2021-02" db="EMBL/GenBank/DDBJ databases">
        <authorList>
            <person name="Nowell W R."/>
        </authorList>
    </citation>
    <scope>NUCLEOTIDE SEQUENCE</scope>
</reference>
<dbReference type="Proteomes" id="UP000663852">
    <property type="component" value="Unassembled WGS sequence"/>
</dbReference>
<organism evidence="3 5">
    <name type="scientific">Adineta ricciae</name>
    <name type="common">Rotifer</name>
    <dbReference type="NCBI Taxonomy" id="249248"/>
    <lineage>
        <taxon>Eukaryota</taxon>
        <taxon>Metazoa</taxon>
        <taxon>Spiralia</taxon>
        <taxon>Gnathifera</taxon>
        <taxon>Rotifera</taxon>
        <taxon>Eurotatoria</taxon>
        <taxon>Bdelloidea</taxon>
        <taxon>Adinetida</taxon>
        <taxon>Adinetidae</taxon>
        <taxon>Adineta</taxon>
    </lineage>
</organism>
<feature type="compositionally biased region" description="Polar residues" evidence="1">
    <location>
        <begin position="87"/>
        <end position="100"/>
    </location>
</feature>
<protein>
    <submittedName>
        <fullName evidence="3">Uncharacterized protein</fullName>
    </submittedName>
</protein>
<gene>
    <name evidence="3" type="ORF">EDS130_LOCUS34244</name>
    <name evidence="2" type="ORF">XAT740_LOCUS18846</name>
</gene>
<evidence type="ECO:0000313" key="4">
    <source>
        <dbReference type="Proteomes" id="UP000663828"/>
    </source>
</evidence>
<keyword evidence="4" id="KW-1185">Reference proteome</keyword>
<evidence type="ECO:0000313" key="5">
    <source>
        <dbReference type="Proteomes" id="UP000663852"/>
    </source>
</evidence>
<name>A0A815II64_ADIRI</name>
<sequence length="235" mass="26042">MSNAGSVDLESVLNVCRRTLASIGEKSPNRYQPYYTDTIYLKREDSSNSLLSIESKVLIFGELQLLYSIFERYTSNITIYEDESPTRRSSSPPLKKSFSTVDEDDANDEGLPVVSTVRQTSITSSKDSASPPKAPGSPVRKQLNSIGRSQTVSSLTSTYSSISLEGKNYGCVELPNTSIIEILEILLRTRMDLVDVSSDYDDKNVLHQNFVFSKTRPVAQKPRQTLSRSTSFAGS</sequence>
<proteinExistence type="predicted"/>
<dbReference type="EMBL" id="CAJNOR010001269">
    <property type="protein sequence ID" value="CAF1110736.1"/>
    <property type="molecule type" value="Genomic_DNA"/>
</dbReference>
<dbReference type="Proteomes" id="UP000663828">
    <property type="component" value="Unassembled WGS sequence"/>
</dbReference>
<dbReference type="AlphaFoldDB" id="A0A815II64"/>
<feature type="region of interest" description="Disordered" evidence="1">
    <location>
        <begin position="82"/>
        <end position="149"/>
    </location>
</feature>
<accession>A0A815II64</accession>
<evidence type="ECO:0000256" key="1">
    <source>
        <dbReference type="SAM" id="MobiDB-lite"/>
    </source>
</evidence>
<dbReference type="OrthoDB" id="10009706at2759"/>
<dbReference type="EMBL" id="CAJNOJ010000284">
    <property type="protein sequence ID" value="CAF1368624.1"/>
    <property type="molecule type" value="Genomic_DNA"/>
</dbReference>